<accession>D5U458</accession>
<sequence>MVKSKVIDKNTIKNKKDKKNYIKIFPTDDKYIKSDTIQIEEFYEKLLKVKNISNMHEFIKFCLDNRYIIK</sequence>
<gene>
    <name evidence="1" type="ordered locus">Bmur_2164</name>
</gene>
<evidence type="ECO:0000313" key="1">
    <source>
        <dbReference type="EMBL" id="ADG72239.1"/>
    </source>
</evidence>
<dbReference type="EMBL" id="CP001959">
    <property type="protein sequence ID" value="ADG72239.1"/>
    <property type="molecule type" value="Genomic_DNA"/>
</dbReference>
<dbReference type="HOGENOM" id="CLU_2749819_0_0_12"/>
<reference evidence="1 2" key="1">
    <citation type="journal article" date="2010" name="Stand. Genomic Sci.">
        <title>Complete genome sequence of Brachyspira murdochii type strain (56-150).</title>
        <authorList>
            <person name="Pati A."/>
            <person name="Sikorski J."/>
            <person name="Gronow S."/>
            <person name="Munk C."/>
            <person name="Lapidus A."/>
            <person name="Copeland A."/>
            <person name="Glavina Del Tio T."/>
            <person name="Nolan M."/>
            <person name="Lucas S."/>
            <person name="Chen F."/>
            <person name="Tice H."/>
            <person name="Cheng J.F."/>
            <person name="Han C."/>
            <person name="Detter J.C."/>
            <person name="Bruce D."/>
            <person name="Tapia R."/>
            <person name="Goodwin L."/>
            <person name="Pitluck S."/>
            <person name="Liolios K."/>
            <person name="Ivanova N."/>
            <person name="Mavromatis K."/>
            <person name="Mikhailova N."/>
            <person name="Chen A."/>
            <person name="Palaniappan K."/>
            <person name="Land M."/>
            <person name="Hauser L."/>
            <person name="Chang Y.J."/>
            <person name="Jeffries C.D."/>
            <person name="Spring S."/>
            <person name="Rohde M."/>
            <person name="Goker M."/>
            <person name="Bristow J."/>
            <person name="Eisen J.A."/>
            <person name="Markowitz V."/>
            <person name="Hugenholtz P."/>
            <person name="Kyrpides N.C."/>
            <person name="Klenk H.P."/>
        </authorList>
    </citation>
    <scope>NUCLEOTIDE SEQUENCE [LARGE SCALE GENOMIC DNA]</scope>
    <source>
        <strain evidence="2">ATCC 51284 / DSM 12563 / 56-150</strain>
    </source>
</reference>
<dbReference type="RefSeq" id="WP_013114610.1">
    <property type="nucleotide sequence ID" value="NC_014150.1"/>
</dbReference>
<dbReference type="Proteomes" id="UP000001915">
    <property type="component" value="Chromosome"/>
</dbReference>
<dbReference type="KEGG" id="brm:Bmur_2164"/>
<evidence type="ECO:0000313" key="2">
    <source>
        <dbReference type="Proteomes" id="UP000001915"/>
    </source>
</evidence>
<organism evidence="1 2">
    <name type="scientific">Brachyspira murdochii (strain ATCC 51284 / DSM 12563 / 56-150)</name>
    <name type="common">Serpulina murdochii</name>
    <dbReference type="NCBI Taxonomy" id="526224"/>
    <lineage>
        <taxon>Bacteria</taxon>
        <taxon>Pseudomonadati</taxon>
        <taxon>Spirochaetota</taxon>
        <taxon>Spirochaetia</taxon>
        <taxon>Brachyspirales</taxon>
        <taxon>Brachyspiraceae</taxon>
        <taxon>Brachyspira</taxon>
    </lineage>
</organism>
<name>D5U458_BRAM5</name>
<protein>
    <submittedName>
        <fullName evidence="1">Uncharacterized protein</fullName>
    </submittedName>
</protein>
<dbReference type="AlphaFoldDB" id="D5U458"/>
<proteinExistence type="predicted"/>